<dbReference type="Pfam" id="PF00364">
    <property type="entry name" value="Biotin_lipoyl"/>
    <property type="match status" value="1"/>
</dbReference>
<evidence type="ECO:0000256" key="1">
    <source>
        <dbReference type="ARBA" id="ARBA00001938"/>
    </source>
</evidence>
<feature type="region of interest" description="Disordered" evidence="9">
    <location>
        <begin position="444"/>
        <end position="470"/>
    </location>
</feature>
<dbReference type="SUPFAM" id="SSF52518">
    <property type="entry name" value="Thiamin diphosphate-binding fold (THDP-binding)"/>
    <property type="match status" value="1"/>
</dbReference>
<dbReference type="GO" id="GO:0000287">
    <property type="term" value="F:magnesium ion binding"/>
    <property type="evidence" value="ECO:0007669"/>
    <property type="project" value="UniProtKB-ARBA"/>
</dbReference>
<dbReference type="InterPro" id="IPR029061">
    <property type="entry name" value="THDP-binding"/>
</dbReference>
<accession>A0A4V5MI58</accession>
<dbReference type="Pfam" id="PF00198">
    <property type="entry name" value="2-oxoacid_dh"/>
    <property type="match status" value="1"/>
</dbReference>
<proteinExistence type="inferred from homology"/>
<dbReference type="InterPro" id="IPR023213">
    <property type="entry name" value="CAT-like_dom_sf"/>
</dbReference>
<keyword evidence="12" id="KW-1185">Reference proteome</keyword>
<evidence type="ECO:0000256" key="8">
    <source>
        <dbReference type="RuleBase" id="RU003423"/>
    </source>
</evidence>
<dbReference type="GO" id="GO:0006086">
    <property type="term" value="P:pyruvate decarboxylation to acetyl-CoA"/>
    <property type="evidence" value="ECO:0007669"/>
    <property type="project" value="InterPro"/>
</dbReference>
<dbReference type="InterPro" id="IPR005475">
    <property type="entry name" value="Transketolase-like_Pyr-bd"/>
</dbReference>
<evidence type="ECO:0000256" key="3">
    <source>
        <dbReference type="ARBA" id="ARBA00007317"/>
    </source>
</evidence>
<evidence type="ECO:0000256" key="4">
    <source>
        <dbReference type="ARBA" id="ARBA00022823"/>
    </source>
</evidence>
<evidence type="ECO:0000256" key="7">
    <source>
        <dbReference type="ARBA" id="ARBA00023317"/>
    </source>
</evidence>
<dbReference type="InterPro" id="IPR003016">
    <property type="entry name" value="2-oxoA_DH_lipoyl-BS"/>
</dbReference>
<dbReference type="InterPro" id="IPR033248">
    <property type="entry name" value="Transketolase_C"/>
</dbReference>
<dbReference type="SUPFAM" id="SSF52777">
    <property type="entry name" value="CoA-dependent acyltransferases"/>
    <property type="match status" value="1"/>
</dbReference>
<dbReference type="InterPro" id="IPR001078">
    <property type="entry name" value="2-oxoacid_DH_actylTfrase"/>
</dbReference>
<keyword evidence="7" id="KW-0670">Pyruvate</keyword>
<comment type="similarity">
    <text evidence="3 8">Belongs to the 2-oxoacid dehydrogenase family.</text>
</comment>
<dbReference type="Pfam" id="PF02780">
    <property type="entry name" value="Transketolase_C"/>
    <property type="match status" value="1"/>
</dbReference>
<sequence length="698" mass="74456">MNQRSTLTRPGGAPRVSGELNRALHSLFSRSERLYFLGEDISDPYGGAFKVSKGLSTAYPDRVIATPLSEGGITGVANGLALCGNQVIVEIMFGDFLALAFDQLLNFTAKSVSMYGQRVPMHLLVRCPVGGNRGYGPTHSQSPQKHFIGIPNLALYELSPFHAVEPLLTSALGSGTPGILFEDKVLYTRRMYRDGRVDEVLRYEMTGGTPGWAHVFPDGRRPDPDVVILAPGGAAQRAVEAARSLYDDRRTAVHVLVPGRLHPLDLDPVLPTLRAAGRVAVVEEGTADGTWGSHVATLLYERLWPDLRHPVLQLSSADSVIPTAPHLEREVLLGPRTIAERVAADGLAPAHPASGPEGTEPLGTSDGETVTAPKLNNNDTEYRVVEWLVADGAWVEPDTEIVALETSKAVEDIVATSAGHLHHVASVGSDVGVGAVLGRLLPAPRETAPAPAPDPMPETGPVPAAAAVASRHPLSRAQLGTAAVVTRSHREVPAAFTVMRVDMERALDRLADLGERTGAAVGPADALVKAVAMAHTDFPLLYGTLADARTVALADAPRVGVTIDAGPALYVPVVRDAEKLPVADVADHLMDLRMKAFRQSFTAAELDGANITVSLNQDPGVVLVQPIVQWPQLCMVSLGAVQRELVLEDSGAARERRWVNLGLAYDHRVVNGSDAVRFLTRLRTSLEDEDALASLTAE</sequence>
<dbReference type="InterPro" id="IPR011053">
    <property type="entry name" value="Single_hybrid_motif"/>
</dbReference>
<dbReference type="OrthoDB" id="3512513at2"/>
<dbReference type="Pfam" id="PF02779">
    <property type="entry name" value="Transket_pyr"/>
    <property type="match status" value="1"/>
</dbReference>
<gene>
    <name evidence="11" type="ORF">FCH28_31515</name>
</gene>
<organism evidence="11 12">
    <name type="scientific">Streptomyces piniterrae</name>
    <dbReference type="NCBI Taxonomy" id="2571125"/>
    <lineage>
        <taxon>Bacteria</taxon>
        <taxon>Bacillati</taxon>
        <taxon>Actinomycetota</taxon>
        <taxon>Actinomycetes</taxon>
        <taxon>Kitasatosporales</taxon>
        <taxon>Streptomycetaceae</taxon>
        <taxon>Streptomyces</taxon>
    </lineage>
</organism>
<dbReference type="Proteomes" id="UP000308697">
    <property type="component" value="Unassembled WGS sequence"/>
</dbReference>
<dbReference type="Gene3D" id="3.40.50.970">
    <property type="match status" value="1"/>
</dbReference>
<dbReference type="SUPFAM" id="SSF52922">
    <property type="entry name" value="TK C-terminal domain-like"/>
    <property type="match status" value="1"/>
</dbReference>
<feature type="region of interest" description="Disordered" evidence="9">
    <location>
        <begin position="346"/>
        <end position="375"/>
    </location>
</feature>
<comment type="caution">
    <text evidence="11">The sequence shown here is derived from an EMBL/GenBank/DDBJ whole genome shotgun (WGS) entry which is preliminary data.</text>
</comment>
<dbReference type="PANTHER" id="PTHR11624">
    <property type="entry name" value="DEHYDROGENASE RELATED"/>
    <property type="match status" value="1"/>
</dbReference>
<name>A0A4V5MI58_9ACTN</name>
<evidence type="ECO:0000256" key="6">
    <source>
        <dbReference type="ARBA" id="ARBA00023052"/>
    </source>
</evidence>
<evidence type="ECO:0000313" key="12">
    <source>
        <dbReference type="Proteomes" id="UP000308697"/>
    </source>
</evidence>
<dbReference type="PROSITE" id="PS00189">
    <property type="entry name" value="LIPOYL"/>
    <property type="match status" value="1"/>
</dbReference>
<dbReference type="AlphaFoldDB" id="A0A4V5MI58"/>
<dbReference type="InterPro" id="IPR009014">
    <property type="entry name" value="Transketo_C/PFOR_II"/>
</dbReference>
<dbReference type="SUPFAM" id="SSF51230">
    <property type="entry name" value="Single hybrid motif"/>
    <property type="match status" value="1"/>
</dbReference>
<dbReference type="Gene3D" id="3.30.559.10">
    <property type="entry name" value="Chloramphenicol acetyltransferase-like domain"/>
    <property type="match status" value="1"/>
</dbReference>
<keyword evidence="8" id="KW-0012">Acyltransferase</keyword>
<evidence type="ECO:0000256" key="2">
    <source>
        <dbReference type="ARBA" id="ARBA00001964"/>
    </source>
</evidence>
<evidence type="ECO:0000256" key="5">
    <source>
        <dbReference type="ARBA" id="ARBA00023002"/>
    </source>
</evidence>
<dbReference type="PANTHER" id="PTHR11624:SF96">
    <property type="entry name" value="PYRUVATE DEHYDROGENASE E1 COMPONENT SUBUNIT BETA, MITOCHONDRIAL"/>
    <property type="match status" value="1"/>
</dbReference>
<evidence type="ECO:0000259" key="10">
    <source>
        <dbReference type="SMART" id="SM00861"/>
    </source>
</evidence>
<keyword evidence="5" id="KW-0560">Oxidoreductase</keyword>
<keyword evidence="4 8" id="KW-0450">Lipoyl</keyword>
<comment type="cofactor">
    <cofactor evidence="2">
        <name>thiamine diphosphate</name>
        <dbReference type="ChEBI" id="CHEBI:58937"/>
    </cofactor>
</comment>
<keyword evidence="8" id="KW-0808">Transferase</keyword>
<evidence type="ECO:0000256" key="9">
    <source>
        <dbReference type="SAM" id="MobiDB-lite"/>
    </source>
</evidence>
<dbReference type="EMBL" id="SUMB01000013">
    <property type="protein sequence ID" value="TJZ44128.1"/>
    <property type="molecule type" value="Genomic_DNA"/>
</dbReference>
<dbReference type="CDD" id="cd06849">
    <property type="entry name" value="lipoyl_domain"/>
    <property type="match status" value="1"/>
</dbReference>
<dbReference type="GO" id="GO:0004739">
    <property type="term" value="F:pyruvate dehydrogenase (acetyl-transferring) activity"/>
    <property type="evidence" value="ECO:0007669"/>
    <property type="project" value="InterPro"/>
</dbReference>
<dbReference type="GO" id="GO:0016746">
    <property type="term" value="F:acyltransferase activity"/>
    <property type="evidence" value="ECO:0007669"/>
    <property type="project" value="UniProtKB-KW"/>
</dbReference>
<dbReference type="InterPro" id="IPR000089">
    <property type="entry name" value="Biotin_lipoyl"/>
</dbReference>
<comment type="cofactor">
    <cofactor evidence="1 8">
        <name>(R)-lipoate</name>
        <dbReference type="ChEBI" id="CHEBI:83088"/>
    </cofactor>
</comment>
<protein>
    <recommendedName>
        <fullName evidence="8">Dihydrolipoamide acetyltransferase component of pyruvate dehydrogenase complex</fullName>
        <ecNumber evidence="8">2.3.1.-</ecNumber>
    </recommendedName>
</protein>
<keyword evidence="6" id="KW-0786">Thiamine pyrophosphate</keyword>
<feature type="domain" description="Transketolase-like pyrimidine-binding" evidence="10">
    <location>
        <begin position="14"/>
        <end position="189"/>
    </location>
</feature>
<reference evidence="11 12" key="1">
    <citation type="submission" date="2019-04" db="EMBL/GenBank/DDBJ databases">
        <title>Streptomyces piniterrae sp. nov., a heliquinomycin-producing actinomycete isolated from rhizosphere soil of Pinus yunnanensis.</title>
        <authorList>
            <person name="Zhuang X."/>
            <person name="Zhao J."/>
        </authorList>
    </citation>
    <scope>NUCLEOTIDE SEQUENCE [LARGE SCALE GENOMIC DNA]</scope>
    <source>
        <strain evidence="12">jys28</strain>
    </source>
</reference>
<dbReference type="EC" id="2.3.1.-" evidence="8"/>
<dbReference type="InterPro" id="IPR027110">
    <property type="entry name" value="PDHB_mito-type"/>
</dbReference>
<feature type="compositionally biased region" description="Pro residues" evidence="9">
    <location>
        <begin position="450"/>
        <end position="460"/>
    </location>
</feature>
<dbReference type="RefSeq" id="WP_136743592.1">
    <property type="nucleotide sequence ID" value="NZ_SUMB01000013.1"/>
</dbReference>
<evidence type="ECO:0000313" key="11">
    <source>
        <dbReference type="EMBL" id="TJZ44128.1"/>
    </source>
</evidence>
<dbReference type="Gene3D" id="3.40.50.920">
    <property type="match status" value="1"/>
</dbReference>
<dbReference type="SMART" id="SM00861">
    <property type="entry name" value="Transket_pyr"/>
    <property type="match status" value="1"/>
</dbReference>
<dbReference type="Gene3D" id="2.40.50.100">
    <property type="match status" value="1"/>
</dbReference>